<feature type="binding site" evidence="8">
    <location>
        <position position="155"/>
    </location>
    <ligand>
        <name>Zn(2+)</name>
        <dbReference type="ChEBI" id="CHEBI:29105"/>
    </ligand>
</feature>
<evidence type="ECO:0000256" key="5">
    <source>
        <dbReference type="PIRNR" id="PIRNR038994"/>
    </source>
</evidence>
<dbReference type="PANTHER" id="PTHR11113">
    <property type="entry name" value="N-ACETYLGLUCOSAMINE-6-PHOSPHATE DEACETYLASE"/>
    <property type="match status" value="1"/>
</dbReference>
<dbReference type="NCBIfam" id="TIGR00221">
    <property type="entry name" value="nagA"/>
    <property type="match status" value="1"/>
</dbReference>
<keyword evidence="3 5" id="KW-0378">Hydrolase</keyword>
<feature type="binding site" evidence="7">
    <location>
        <position position="253"/>
    </location>
    <ligand>
        <name>substrate</name>
    </ligand>
</feature>
<dbReference type="Pfam" id="PF01979">
    <property type="entry name" value="Amidohydro_1"/>
    <property type="match status" value="1"/>
</dbReference>
<evidence type="ECO:0000256" key="8">
    <source>
        <dbReference type="PIRSR" id="PIRSR038994-3"/>
    </source>
</evidence>
<evidence type="ECO:0000313" key="10">
    <source>
        <dbReference type="EMBL" id="PKU92609.1"/>
    </source>
</evidence>
<feature type="active site" description="Proton donor/acceptor" evidence="6">
    <location>
        <position position="299"/>
    </location>
</feature>
<reference evidence="10 11" key="1">
    <citation type="submission" date="2017-10" db="EMBL/GenBank/DDBJ databases">
        <title>Bifidobacterium genomics.</title>
        <authorList>
            <person name="Lugli G.A."/>
            <person name="Milani C."/>
            <person name="Mancabelli L."/>
        </authorList>
    </citation>
    <scope>NUCLEOTIDE SEQUENCE [LARGE SCALE GENOMIC DNA]</scope>
    <source>
        <strain evidence="10 11">1524B</strain>
    </source>
</reference>
<sequence length="416" mass="44309">MNANHVATAQSVTNSLMREPQPFAIRNARVVDARGVREHGWVVADGETIAATGTSTDELASACARFGVDEHGIIDAKGRNLTPGYLDTHAHGGWGVAFDDGAEAISIARACHMAHGTTRQILSLITNPLDVMARNIRVVRESMDTRPDILGSHLEGPFLALARKGAHDPNCLCDPVPESVRTLLDAADGSMRQITIAPERPHGMEAIRMLRASGVVPAIGHCDADYATACKAIDAGAGLMTHMFNAMNGLHHREPGPIPAVVEDRRVTIELIADGFHVQDPMLRLAFELAPHRIALVTDAMAATDCPDGHYKLGALDVNVVDGHARLVSNNAIAGSTLVLEEAVAHAINRLGISPQDAVEAATLTPAKAFGFHMPNPITKDPLGLVAPGFAADLLLSNPQTWHVERVWCAGRIMPS</sequence>
<organism evidence="10 11">
    <name type="scientific">Bifidobacterium pseudolongum subsp. globosum</name>
    <dbReference type="NCBI Taxonomy" id="1690"/>
    <lineage>
        <taxon>Bacteria</taxon>
        <taxon>Bacillati</taxon>
        <taxon>Actinomycetota</taxon>
        <taxon>Actinomycetes</taxon>
        <taxon>Bifidobacteriales</taxon>
        <taxon>Bifidobacteriaceae</taxon>
        <taxon>Bifidobacterium</taxon>
    </lineage>
</organism>
<gene>
    <name evidence="10" type="ORF">CQR46_0185</name>
</gene>
<keyword evidence="4 5" id="KW-0119">Carbohydrate metabolism</keyword>
<feature type="domain" description="Amidohydrolase-related" evidence="9">
    <location>
        <begin position="81"/>
        <end position="412"/>
    </location>
</feature>
<evidence type="ECO:0000256" key="1">
    <source>
        <dbReference type="ARBA" id="ARBA00010716"/>
    </source>
</evidence>
<dbReference type="SUPFAM" id="SSF51338">
    <property type="entry name" value="Composite domain of metallo-dependent hydrolases"/>
    <property type="match status" value="1"/>
</dbReference>
<dbReference type="PIRSF" id="PIRSF038994">
    <property type="entry name" value="NagA"/>
    <property type="match status" value="1"/>
</dbReference>
<dbReference type="EMBL" id="PCGZ01000001">
    <property type="protein sequence ID" value="PKU92609.1"/>
    <property type="molecule type" value="Genomic_DNA"/>
</dbReference>
<dbReference type="CDD" id="cd00854">
    <property type="entry name" value="NagA"/>
    <property type="match status" value="1"/>
</dbReference>
<evidence type="ECO:0000313" key="11">
    <source>
        <dbReference type="Proteomes" id="UP000233730"/>
    </source>
</evidence>
<evidence type="ECO:0000256" key="7">
    <source>
        <dbReference type="PIRSR" id="PIRSR038994-2"/>
    </source>
</evidence>
<feature type="binding site" evidence="7">
    <location>
        <begin position="245"/>
        <end position="246"/>
    </location>
    <ligand>
        <name>substrate</name>
    </ligand>
</feature>
<dbReference type="PANTHER" id="PTHR11113:SF14">
    <property type="entry name" value="N-ACETYLGLUCOSAMINE-6-PHOSPHATE DEACETYLASE"/>
    <property type="match status" value="1"/>
</dbReference>
<accession>A0A2N3QLQ5</accession>
<feature type="binding site" evidence="8">
    <location>
        <position position="221"/>
    </location>
    <ligand>
        <name>Zn(2+)</name>
        <dbReference type="ChEBI" id="CHEBI:29105"/>
    </ligand>
</feature>
<proteinExistence type="inferred from homology"/>
<evidence type="ECO:0000256" key="6">
    <source>
        <dbReference type="PIRSR" id="PIRSR038994-1"/>
    </source>
</evidence>
<dbReference type="AlphaFoldDB" id="A0A2N3QLQ5"/>
<feature type="binding site" evidence="7">
    <location>
        <position position="277"/>
    </location>
    <ligand>
        <name>substrate</name>
    </ligand>
</feature>
<dbReference type="InterPro" id="IPR011059">
    <property type="entry name" value="Metal-dep_hydrolase_composite"/>
</dbReference>
<comment type="cofactor">
    <cofactor evidence="8">
        <name>a divalent metal cation</name>
        <dbReference type="ChEBI" id="CHEBI:60240"/>
    </cofactor>
    <text evidence="8">Binds 1 divalent metal cation per subunit.</text>
</comment>
<feature type="binding site" evidence="7">
    <location>
        <position position="166"/>
    </location>
    <ligand>
        <name>substrate</name>
    </ligand>
</feature>
<evidence type="ECO:0000256" key="2">
    <source>
        <dbReference type="ARBA" id="ARBA00022723"/>
    </source>
</evidence>
<dbReference type="RefSeq" id="WP_101429374.1">
    <property type="nucleotide sequence ID" value="NZ_PCGZ01000001.1"/>
</dbReference>
<evidence type="ECO:0000259" key="9">
    <source>
        <dbReference type="Pfam" id="PF01979"/>
    </source>
</evidence>
<comment type="similarity">
    <text evidence="1 5">Belongs to the metallo-dependent hydrolases superfamily. NagA family.</text>
</comment>
<feature type="binding site" evidence="7">
    <location>
        <begin position="333"/>
        <end position="335"/>
    </location>
    <ligand>
        <name>substrate</name>
    </ligand>
</feature>
<dbReference type="GO" id="GO:0008448">
    <property type="term" value="F:N-acetylglucosamine-6-phosphate deacetylase activity"/>
    <property type="evidence" value="ECO:0007669"/>
    <property type="project" value="InterPro"/>
</dbReference>
<dbReference type="InterPro" id="IPR032466">
    <property type="entry name" value="Metal_Hydrolase"/>
</dbReference>
<dbReference type="InterPro" id="IPR003764">
    <property type="entry name" value="GlcNAc_6-P_deAcase"/>
</dbReference>
<dbReference type="Proteomes" id="UP000233730">
    <property type="component" value="Unassembled WGS sequence"/>
</dbReference>
<evidence type="ECO:0000256" key="4">
    <source>
        <dbReference type="ARBA" id="ARBA00023277"/>
    </source>
</evidence>
<dbReference type="InterPro" id="IPR006680">
    <property type="entry name" value="Amidohydro-rel"/>
</dbReference>
<dbReference type="GO" id="GO:0006046">
    <property type="term" value="P:N-acetylglucosamine catabolic process"/>
    <property type="evidence" value="ECO:0007669"/>
    <property type="project" value="TreeGrafter"/>
</dbReference>
<feature type="binding site" evidence="8">
    <location>
        <position position="242"/>
    </location>
    <ligand>
        <name>Zn(2+)</name>
        <dbReference type="ChEBI" id="CHEBI:29105"/>
    </ligand>
</feature>
<protein>
    <submittedName>
        <fullName evidence="10">N-acetylglucosamine-6-phosphate deacetylase</fullName>
    </submittedName>
</protein>
<dbReference type="SUPFAM" id="SSF51556">
    <property type="entry name" value="Metallo-dependent hydrolases"/>
    <property type="match status" value="1"/>
</dbReference>
<keyword evidence="2 8" id="KW-0479">Metal-binding</keyword>
<dbReference type="Gene3D" id="3.20.20.140">
    <property type="entry name" value="Metal-dependent hydrolases"/>
    <property type="match status" value="1"/>
</dbReference>
<dbReference type="GO" id="GO:0046872">
    <property type="term" value="F:metal ion binding"/>
    <property type="evidence" value="ECO:0007669"/>
    <property type="project" value="UniProtKB-KW"/>
</dbReference>
<evidence type="ECO:0000256" key="3">
    <source>
        <dbReference type="ARBA" id="ARBA00022801"/>
    </source>
</evidence>
<comment type="caution">
    <text evidence="10">The sequence shown here is derived from an EMBL/GenBank/DDBJ whole genome shotgun (WGS) entry which is preliminary data.</text>
</comment>
<dbReference type="Gene3D" id="2.30.40.10">
    <property type="entry name" value="Urease, subunit C, domain 1"/>
    <property type="match status" value="1"/>
</dbReference>
<name>A0A2N3QLQ5_9BIFI</name>